<organism evidence="2 3">
    <name type="scientific">Natranaerobius thermophilus (strain ATCC BAA-1301 / DSM 18059 / JW/NM-WN-LF)</name>
    <dbReference type="NCBI Taxonomy" id="457570"/>
    <lineage>
        <taxon>Bacteria</taxon>
        <taxon>Bacillati</taxon>
        <taxon>Bacillota</taxon>
        <taxon>Clostridia</taxon>
        <taxon>Natranaerobiales</taxon>
        <taxon>Natranaerobiaceae</taxon>
        <taxon>Natranaerobius</taxon>
    </lineage>
</organism>
<dbReference type="InterPro" id="IPR038690">
    <property type="entry name" value="NusG_2_sf"/>
</dbReference>
<dbReference type="Pfam" id="PF07009">
    <property type="entry name" value="NusG_II"/>
    <property type="match status" value="1"/>
</dbReference>
<dbReference type="STRING" id="457570.Nther_2904"/>
<gene>
    <name evidence="2" type="ordered locus">Nther_2904</name>
</gene>
<dbReference type="EMBL" id="CP001034">
    <property type="protein sequence ID" value="ACB86451.1"/>
    <property type="molecule type" value="Genomic_DNA"/>
</dbReference>
<reference evidence="2 3" key="1">
    <citation type="submission" date="2008-04" db="EMBL/GenBank/DDBJ databases">
        <title>Complete sequence of chromosome of Natranaerobius thermophilus JW/NM-WN-LF.</title>
        <authorList>
            <consortium name="US DOE Joint Genome Institute"/>
            <person name="Copeland A."/>
            <person name="Lucas S."/>
            <person name="Lapidus A."/>
            <person name="Glavina del Rio T."/>
            <person name="Dalin E."/>
            <person name="Tice H."/>
            <person name="Bruce D."/>
            <person name="Goodwin L."/>
            <person name="Pitluck S."/>
            <person name="Chertkov O."/>
            <person name="Brettin T."/>
            <person name="Detter J.C."/>
            <person name="Han C."/>
            <person name="Kuske C.R."/>
            <person name="Schmutz J."/>
            <person name="Larimer F."/>
            <person name="Land M."/>
            <person name="Hauser L."/>
            <person name="Kyrpides N."/>
            <person name="Lykidis A."/>
            <person name="Mesbah N.M."/>
            <person name="Wiegel J."/>
        </authorList>
    </citation>
    <scope>NUCLEOTIDE SEQUENCE [LARGE SCALE GENOMIC DNA]</scope>
    <source>
        <strain evidence="3">ATCC BAA-1301 / DSM 18059 / JW/NM-WN-LF</strain>
    </source>
</reference>
<dbReference type="eggNOG" id="COG5341">
    <property type="taxonomic scope" value="Bacteria"/>
</dbReference>
<dbReference type="CDD" id="cd09846">
    <property type="entry name" value="DUF1312"/>
    <property type="match status" value="1"/>
</dbReference>
<evidence type="ECO:0000313" key="3">
    <source>
        <dbReference type="Proteomes" id="UP000001683"/>
    </source>
</evidence>
<keyword evidence="1" id="KW-1133">Transmembrane helix</keyword>
<reference evidence="2 3" key="2">
    <citation type="journal article" date="2011" name="J. Bacteriol.">
        <title>Complete genome sequence of the anaerobic, halophilic alkalithermophile Natranaerobius thermophilus JW/NM-WN-LF.</title>
        <authorList>
            <person name="Zhao B."/>
            <person name="Mesbah N.M."/>
            <person name="Dalin E."/>
            <person name="Goodwin L."/>
            <person name="Nolan M."/>
            <person name="Pitluck S."/>
            <person name="Chertkov O."/>
            <person name="Brettin T.S."/>
            <person name="Han J."/>
            <person name="Larimer F.W."/>
            <person name="Land M.L."/>
            <person name="Hauser L."/>
            <person name="Kyrpides N."/>
            <person name="Wiegel J."/>
        </authorList>
    </citation>
    <scope>NUCLEOTIDE SEQUENCE [LARGE SCALE GENOMIC DNA]</scope>
    <source>
        <strain evidence="3">ATCC BAA-1301 / DSM 18059 / JW/NM-WN-LF</strain>
    </source>
</reference>
<dbReference type="RefSeq" id="WP_012449283.1">
    <property type="nucleotide sequence ID" value="NC_010718.1"/>
</dbReference>
<dbReference type="KEGG" id="nth:Nther_2904"/>
<dbReference type="HOGENOM" id="CLU_130936_1_2_9"/>
<name>B2A445_NATTJ</name>
<keyword evidence="3" id="KW-1185">Reference proteome</keyword>
<dbReference type="InParanoid" id="B2A445"/>
<evidence type="ECO:0000256" key="1">
    <source>
        <dbReference type="SAM" id="Phobius"/>
    </source>
</evidence>
<keyword evidence="1" id="KW-0812">Transmembrane</keyword>
<feature type="transmembrane region" description="Helical" evidence="1">
    <location>
        <begin position="15"/>
        <end position="34"/>
    </location>
</feature>
<dbReference type="OrthoDB" id="47603at2"/>
<proteinExistence type="predicted"/>
<dbReference type="Gene3D" id="2.60.320.10">
    <property type="entry name" value="N-utilization substance G protein NusG, insert domain"/>
    <property type="match status" value="1"/>
</dbReference>
<dbReference type="AlphaFoldDB" id="B2A445"/>
<sequence>MSLSKYLQVITKGDIVVAVLILVAFLASMAFFWLNPGAGQETQDIIAVIELHGEEVDRVELPPEGESKEVEVPLQDVDYEAIIELEHNRARIQRMPEDVCPRGICADTGWVQREGQAIVCVPNRLIIHLEGIEDDDDLDRITG</sequence>
<dbReference type="Proteomes" id="UP000001683">
    <property type="component" value="Chromosome"/>
</dbReference>
<accession>B2A445</accession>
<keyword evidence="1" id="KW-0472">Membrane</keyword>
<protein>
    <submittedName>
        <fullName evidence="2">Uncharacterized protein</fullName>
    </submittedName>
</protein>
<evidence type="ECO:0000313" key="2">
    <source>
        <dbReference type="EMBL" id="ACB86451.1"/>
    </source>
</evidence>